<keyword evidence="2" id="KW-1185">Reference proteome</keyword>
<comment type="caution">
    <text evidence="1">The sequence shown here is derived from an EMBL/GenBank/DDBJ whole genome shotgun (WGS) entry which is preliminary data.</text>
</comment>
<accession>A0A9D4FZ28</accession>
<organism evidence="1 2">
    <name type="scientific">Dreissena polymorpha</name>
    <name type="common">Zebra mussel</name>
    <name type="synonym">Mytilus polymorpha</name>
    <dbReference type="NCBI Taxonomy" id="45954"/>
    <lineage>
        <taxon>Eukaryota</taxon>
        <taxon>Metazoa</taxon>
        <taxon>Spiralia</taxon>
        <taxon>Lophotrochozoa</taxon>
        <taxon>Mollusca</taxon>
        <taxon>Bivalvia</taxon>
        <taxon>Autobranchia</taxon>
        <taxon>Heteroconchia</taxon>
        <taxon>Euheterodonta</taxon>
        <taxon>Imparidentia</taxon>
        <taxon>Neoheterodontei</taxon>
        <taxon>Myida</taxon>
        <taxon>Dreissenoidea</taxon>
        <taxon>Dreissenidae</taxon>
        <taxon>Dreissena</taxon>
    </lineage>
</organism>
<gene>
    <name evidence="1" type="ORF">DPMN_134043</name>
</gene>
<name>A0A9D4FZ28_DREPO</name>
<reference evidence="1" key="2">
    <citation type="submission" date="2020-11" db="EMBL/GenBank/DDBJ databases">
        <authorList>
            <person name="McCartney M.A."/>
            <person name="Auch B."/>
            <person name="Kono T."/>
            <person name="Mallez S."/>
            <person name="Becker A."/>
            <person name="Gohl D.M."/>
            <person name="Silverstein K.A.T."/>
            <person name="Koren S."/>
            <person name="Bechman K.B."/>
            <person name="Herman A."/>
            <person name="Abrahante J.E."/>
            <person name="Garbe J."/>
        </authorList>
    </citation>
    <scope>NUCLEOTIDE SEQUENCE</scope>
    <source>
        <strain evidence="1">Duluth1</strain>
        <tissue evidence="1">Whole animal</tissue>
    </source>
</reference>
<evidence type="ECO:0000313" key="1">
    <source>
        <dbReference type="EMBL" id="KAH3805736.1"/>
    </source>
</evidence>
<evidence type="ECO:0000313" key="2">
    <source>
        <dbReference type="Proteomes" id="UP000828390"/>
    </source>
</evidence>
<reference evidence="1" key="1">
    <citation type="journal article" date="2019" name="bioRxiv">
        <title>The Genome of the Zebra Mussel, Dreissena polymorpha: A Resource for Invasive Species Research.</title>
        <authorList>
            <person name="McCartney M.A."/>
            <person name="Auch B."/>
            <person name="Kono T."/>
            <person name="Mallez S."/>
            <person name="Zhang Y."/>
            <person name="Obille A."/>
            <person name="Becker A."/>
            <person name="Abrahante J.E."/>
            <person name="Garbe J."/>
            <person name="Badalamenti J.P."/>
            <person name="Herman A."/>
            <person name="Mangelson H."/>
            <person name="Liachko I."/>
            <person name="Sullivan S."/>
            <person name="Sone E.D."/>
            <person name="Koren S."/>
            <person name="Silverstein K.A.T."/>
            <person name="Beckman K.B."/>
            <person name="Gohl D.M."/>
        </authorList>
    </citation>
    <scope>NUCLEOTIDE SEQUENCE</scope>
    <source>
        <strain evidence="1">Duluth1</strain>
        <tissue evidence="1">Whole animal</tissue>
    </source>
</reference>
<dbReference type="AlphaFoldDB" id="A0A9D4FZ28"/>
<dbReference type="Proteomes" id="UP000828390">
    <property type="component" value="Unassembled WGS sequence"/>
</dbReference>
<dbReference type="EMBL" id="JAIWYP010000006">
    <property type="protein sequence ID" value="KAH3805736.1"/>
    <property type="molecule type" value="Genomic_DNA"/>
</dbReference>
<sequence>MKTLPRSYCAYEDSTTFLLRFVTIGHVFSHALIVVEAASVFERGTSLKFLVELYIKPYPPFKHRRRFYYNQSVAENVADRDKSQEKRSGVFISASNNKAGAARVKAAIRAQYEKLGPITYVL</sequence>
<proteinExistence type="predicted"/>
<protein>
    <submittedName>
        <fullName evidence="1">Uncharacterized protein</fullName>
    </submittedName>
</protein>